<proteinExistence type="inferred from homology"/>
<keyword evidence="1 6" id="KW-0285">Flavoprotein</keyword>
<dbReference type="InterPro" id="IPR013766">
    <property type="entry name" value="Thioredoxin_domain"/>
</dbReference>
<evidence type="ECO:0000313" key="10">
    <source>
        <dbReference type="Proteomes" id="UP001232992"/>
    </source>
</evidence>
<dbReference type="InterPro" id="IPR050097">
    <property type="entry name" value="Ferredoxin-NADP_redctase_2"/>
</dbReference>
<dbReference type="InterPro" id="IPR036249">
    <property type="entry name" value="Thioredoxin-like_sf"/>
</dbReference>
<dbReference type="InterPro" id="IPR023753">
    <property type="entry name" value="FAD/NAD-binding_dom"/>
</dbReference>
<dbReference type="InterPro" id="IPR017937">
    <property type="entry name" value="Thioredoxin_CS"/>
</dbReference>
<keyword evidence="3 6" id="KW-0560">Oxidoreductase</keyword>
<keyword evidence="2 6" id="KW-0274">FAD</keyword>
<comment type="caution">
    <text evidence="9">The sequence shown here is derived from an EMBL/GenBank/DDBJ whole genome shotgun (WGS) entry which is preliminary data.</text>
</comment>
<evidence type="ECO:0000256" key="7">
    <source>
        <dbReference type="RuleBase" id="RU003881"/>
    </source>
</evidence>
<dbReference type="RefSeq" id="WP_283758325.1">
    <property type="nucleotide sequence ID" value="NZ_JAQOSQ010000009.1"/>
</dbReference>
<comment type="catalytic activity">
    <reaction evidence="6">
        <text>[thioredoxin]-dithiol + NADP(+) = [thioredoxin]-disulfide + NADPH + H(+)</text>
        <dbReference type="Rhea" id="RHEA:20345"/>
        <dbReference type="Rhea" id="RHEA-COMP:10698"/>
        <dbReference type="Rhea" id="RHEA-COMP:10700"/>
        <dbReference type="ChEBI" id="CHEBI:15378"/>
        <dbReference type="ChEBI" id="CHEBI:29950"/>
        <dbReference type="ChEBI" id="CHEBI:50058"/>
        <dbReference type="ChEBI" id="CHEBI:57783"/>
        <dbReference type="ChEBI" id="CHEBI:58349"/>
        <dbReference type="EC" id="1.8.1.9"/>
    </reaction>
</comment>
<dbReference type="Pfam" id="PF00085">
    <property type="entry name" value="Thioredoxin"/>
    <property type="match status" value="1"/>
</dbReference>
<evidence type="ECO:0000259" key="8">
    <source>
        <dbReference type="PROSITE" id="PS51352"/>
    </source>
</evidence>
<reference evidence="9 10" key="1">
    <citation type="submission" date="2023-01" db="EMBL/GenBank/DDBJ databases">
        <title>Novel diversity within Roseofilum (Cyanobacteria; Desertifilaceae) from marine benthic mats with descriptions of four novel species.</title>
        <authorList>
            <person name="Wang Y."/>
            <person name="Berthold D.E."/>
            <person name="Hu J."/>
            <person name="Lefler F.W."/>
            <person name="Laughinghouse H.D. IV."/>
        </authorList>
    </citation>
    <scope>NUCLEOTIDE SEQUENCE [LARGE SCALE GENOMIC DNA]</scope>
    <source>
        <strain evidence="9 10">BLCC-M143</strain>
    </source>
</reference>
<dbReference type="EMBL" id="JAQOSQ010000009">
    <property type="protein sequence ID" value="MDJ1183672.1"/>
    <property type="molecule type" value="Genomic_DNA"/>
</dbReference>
<dbReference type="InterPro" id="IPR036188">
    <property type="entry name" value="FAD/NAD-bd_sf"/>
</dbReference>
<dbReference type="EC" id="1.8.1.9" evidence="6"/>
<evidence type="ECO:0000256" key="4">
    <source>
        <dbReference type="ARBA" id="ARBA00023157"/>
    </source>
</evidence>
<sequence>MNSPAVENLVIIGSGPAGFTAAIYAGRANLKPVVFEGYQMGGIPGGQLMTTTEVENFPGFPEGITGPQLMERMKGQAVRWGAELYTEDVTEVDLSQRPFTVRSQERELKTHTIVIATGATAKRLGLPHEQEFWSNGVSACAICDGATPLFKGVELVVIGGGDTAAEEAMYLTKYGSHIHLLVRRDRMRASKAMQDRVLEHPKITVHWNTEAIDVYGEGGKFKGVRVKQNQTGEESNLPAGGLFYAIGHTPNTQLFQGQLNLDDIGYIVTQGGSVETSVEGVYAVGDVQDHEFRQAITAAGTGCMGAMLAERWLSANGLGEEFKHDEKQVVTDAAKEAAKPETTDTADTFDITETRHKGGYALRKLFHESDRPLLVMYTSPTCGPCHSLKPILGKVVDEFTNTIHYIQIDIEADPDIAENAGITGTPTVHLFKDRELLQELKGVKPKSQYRDVIQTSL</sequence>
<evidence type="ECO:0000256" key="3">
    <source>
        <dbReference type="ARBA" id="ARBA00023002"/>
    </source>
</evidence>
<evidence type="ECO:0000313" key="9">
    <source>
        <dbReference type="EMBL" id="MDJ1183672.1"/>
    </source>
</evidence>
<name>A0ABT7BWV1_9CYAN</name>
<keyword evidence="10" id="KW-1185">Reference proteome</keyword>
<dbReference type="NCBIfam" id="TIGR01292">
    <property type="entry name" value="TRX_reduct"/>
    <property type="match status" value="1"/>
</dbReference>
<dbReference type="PROSITE" id="PS00573">
    <property type="entry name" value="PYRIDINE_REDOX_2"/>
    <property type="match status" value="1"/>
</dbReference>
<keyword evidence="5 6" id="KW-0676">Redox-active center</keyword>
<gene>
    <name evidence="9" type="primary">trxB</name>
    <name evidence="9" type="ORF">PMH09_10775</name>
</gene>
<dbReference type="PRINTS" id="PR00368">
    <property type="entry name" value="FADPNR"/>
</dbReference>
<dbReference type="InterPro" id="IPR008255">
    <property type="entry name" value="Pyr_nucl-diS_OxRdtase_2_AS"/>
</dbReference>
<dbReference type="PROSITE" id="PS00194">
    <property type="entry name" value="THIOREDOXIN_1"/>
    <property type="match status" value="1"/>
</dbReference>
<comment type="subunit">
    <text evidence="6">Homodimer.</text>
</comment>
<dbReference type="Pfam" id="PF07992">
    <property type="entry name" value="Pyr_redox_2"/>
    <property type="match status" value="1"/>
</dbReference>
<keyword evidence="4" id="KW-1015">Disulfide bond</keyword>
<dbReference type="GO" id="GO:0004791">
    <property type="term" value="F:thioredoxin-disulfide reductase (NADPH) activity"/>
    <property type="evidence" value="ECO:0007669"/>
    <property type="project" value="UniProtKB-EC"/>
</dbReference>
<evidence type="ECO:0000256" key="1">
    <source>
        <dbReference type="ARBA" id="ARBA00022630"/>
    </source>
</evidence>
<dbReference type="Proteomes" id="UP001232992">
    <property type="component" value="Unassembled WGS sequence"/>
</dbReference>
<dbReference type="Gene3D" id="3.40.30.10">
    <property type="entry name" value="Glutaredoxin"/>
    <property type="match status" value="1"/>
</dbReference>
<comment type="similarity">
    <text evidence="6">Belongs to the class-II pyridine nucleotide-disulfide oxidoreductase family.</text>
</comment>
<comment type="cofactor">
    <cofactor evidence="7">
        <name>FAD</name>
        <dbReference type="ChEBI" id="CHEBI:57692"/>
    </cofactor>
    <text evidence="7">Binds 1 FAD per subunit.</text>
</comment>
<keyword evidence="7" id="KW-0521">NADP</keyword>
<dbReference type="SUPFAM" id="SSF52833">
    <property type="entry name" value="Thioredoxin-like"/>
    <property type="match status" value="1"/>
</dbReference>
<feature type="domain" description="Thioredoxin" evidence="8">
    <location>
        <begin position="340"/>
        <end position="457"/>
    </location>
</feature>
<protein>
    <recommendedName>
        <fullName evidence="6">Thioredoxin reductase</fullName>
        <ecNumber evidence="6">1.8.1.9</ecNumber>
    </recommendedName>
</protein>
<evidence type="ECO:0000256" key="2">
    <source>
        <dbReference type="ARBA" id="ARBA00022827"/>
    </source>
</evidence>
<organism evidence="9 10">
    <name type="scientific">Roseofilum casamattae BLCC-M143</name>
    <dbReference type="NCBI Taxonomy" id="3022442"/>
    <lineage>
        <taxon>Bacteria</taxon>
        <taxon>Bacillati</taxon>
        <taxon>Cyanobacteriota</taxon>
        <taxon>Cyanophyceae</taxon>
        <taxon>Desertifilales</taxon>
        <taxon>Desertifilaceae</taxon>
        <taxon>Roseofilum</taxon>
        <taxon>Roseofilum casamattae</taxon>
    </lineage>
</organism>
<evidence type="ECO:0000256" key="6">
    <source>
        <dbReference type="RuleBase" id="RU003880"/>
    </source>
</evidence>
<accession>A0ABT7BWV1</accession>
<dbReference type="PROSITE" id="PS51352">
    <property type="entry name" value="THIOREDOXIN_2"/>
    <property type="match status" value="1"/>
</dbReference>
<dbReference type="PANTHER" id="PTHR48105">
    <property type="entry name" value="THIOREDOXIN REDUCTASE 1-RELATED-RELATED"/>
    <property type="match status" value="1"/>
</dbReference>
<dbReference type="SUPFAM" id="SSF51905">
    <property type="entry name" value="FAD/NAD(P)-binding domain"/>
    <property type="match status" value="1"/>
</dbReference>
<dbReference type="PRINTS" id="PR00469">
    <property type="entry name" value="PNDRDTASEII"/>
</dbReference>
<dbReference type="InterPro" id="IPR005982">
    <property type="entry name" value="Thioredox_Rdtase"/>
</dbReference>
<dbReference type="Gene3D" id="3.50.50.60">
    <property type="entry name" value="FAD/NAD(P)-binding domain"/>
    <property type="match status" value="2"/>
</dbReference>
<evidence type="ECO:0000256" key="5">
    <source>
        <dbReference type="ARBA" id="ARBA00023284"/>
    </source>
</evidence>